<dbReference type="InterPro" id="IPR030887">
    <property type="entry name" value="Beta-barrel_YaiO"/>
</dbReference>
<dbReference type="Proteomes" id="UP000662957">
    <property type="component" value="Chromosome"/>
</dbReference>
<feature type="repeat" description="TPR" evidence="3">
    <location>
        <begin position="23"/>
        <end position="56"/>
    </location>
</feature>
<reference evidence="5 6" key="1">
    <citation type="submission" date="2021-02" db="EMBL/GenBank/DDBJ databases">
        <title>Brevundimonas sp. CS1 genome sequence.</title>
        <authorList>
            <person name="Lee K."/>
            <person name="Choi Y.-J."/>
            <person name="Son H.-R."/>
        </authorList>
    </citation>
    <scope>NUCLEOTIDE SEQUENCE [LARGE SCALE GENOMIC DNA]</scope>
    <source>
        <strain evidence="5 6">CS1</strain>
    </source>
</reference>
<evidence type="ECO:0000256" key="3">
    <source>
        <dbReference type="PROSITE-ProRule" id="PRU00339"/>
    </source>
</evidence>
<dbReference type="PANTHER" id="PTHR44858:SF1">
    <property type="entry name" value="UDP-N-ACETYLGLUCOSAMINE--PEPTIDE N-ACETYLGLUCOSAMINYLTRANSFERASE SPINDLY-RELATED"/>
    <property type="match status" value="1"/>
</dbReference>
<keyword evidence="4" id="KW-0732">Signal</keyword>
<evidence type="ECO:0000313" key="6">
    <source>
        <dbReference type="Proteomes" id="UP000662957"/>
    </source>
</evidence>
<sequence length="364" mass="39067">MRMVTAATAALLLASAEPVFAQAENLYDRGVSARLAGRHQEAADLFDRVLSEQPHNVDARLNRGLSLLALGRLNEAQKTFDQVIAAAPDYTDAYIGRARVAVAKGDKAAVDAALADAARTDPGRAAEIAAVRSEIRQQPDAVWRMDVRVSHSELSGSLPPWREQGISVARRFQDGRTLELLAERSERFGDADVYLEARHSAPLGDGSAYVAVGGAIDADHRPQAALKIGGAKPLTPNIQMIADAGVAQYRVGTVSTVQPGLEVSAFDRRLSVQGRWINVWDERGEHRDGYAVRGLWALGPAVRLSAGFADAPESSDGATVDVKARTVGAEVDIGSRLTLRLFGTHEDRAAYDRDAVDLGVGLRF</sequence>
<evidence type="ECO:0000313" key="5">
    <source>
        <dbReference type="EMBL" id="QSF54451.1"/>
    </source>
</evidence>
<dbReference type="SMART" id="SM00028">
    <property type="entry name" value="TPR"/>
    <property type="match status" value="2"/>
</dbReference>
<dbReference type="PROSITE" id="PS50005">
    <property type="entry name" value="TPR"/>
    <property type="match status" value="2"/>
</dbReference>
<dbReference type="Gene3D" id="1.25.40.10">
    <property type="entry name" value="Tetratricopeptide repeat domain"/>
    <property type="match status" value="1"/>
</dbReference>
<name>A0ABX7LNP6_9CAUL</name>
<organism evidence="5 6">
    <name type="scientific">Brevundimonas fontaquae</name>
    <dbReference type="NCBI Taxonomy" id="2813778"/>
    <lineage>
        <taxon>Bacteria</taxon>
        <taxon>Pseudomonadati</taxon>
        <taxon>Pseudomonadota</taxon>
        <taxon>Alphaproteobacteria</taxon>
        <taxon>Caulobacterales</taxon>
        <taxon>Caulobacteraceae</taxon>
        <taxon>Brevundimonas</taxon>
    </lineage>
</organism>
<dbReference type="InterPro" id="IPR019734">
    <property type="entry name" value="TPR_rpt"/>
</dbReference>
<feature type="chain" id="PRO_5045659107" evidence="4">
    <location>
        <begin position="22"/>
        <end position="364"/>
    </location>
</feature>
<dbReference type="EMBL" id="CP070968">
    <property type="protein sequence ID" value="QSF54451.1"/>
    <property type="molecule type" value="Genomic_DNA"/>
</dbReference>
<evidence type="ECO:0000256" key="1">
    <source>
        <dbReference type="ARBA" id="ARBA00022737"/>
    </source>
</evidence>
<dbReference type="SUPFAM" id="SSF48452">
    <property type="entry name" value="TPR-like"/>
    <property type="match status" value="1"/>
</dbReference>
<dbReference type="PANTHER" id="PTHR44858">
    <property type="entry name" value="TETRATRICOPEPTIDE REPEAT PROTEIN 6"/>
    <property type="match status" value="1"/>
</dbReference>
<keyword evidence="2 3" id="KW-0802">TPR repeat</keyword>
<evidence type="ECO:0000256" key="4">
    <source>
        <dbReference type="SAM" id="SignalP"/>
    </source>
</evidence>
<evidence type="ECO:0000256" key="2">
    <source>
        <dbReference type="ARBA" id="ARBA00022803"/>
    </source>
</evidence>
<gene>
    <name evidence="5" type="ORF">JX001_01035</name>
</gene>
<dbReference type="Pfam" id="PF14559">
    <property type="entry name" value="TPR_19"/>
    <property type="match status" value="1"/>
</dbReference>
<dbReference type="InterPro" id="IPR050498">
    <property type="entry name" value="Ycf3"/>
</dbReference>
<protein>
    <submittedName>
        <fullName evidence="5">YaiO family outer membrane beta-barrel protein</fullName>
    </submittedName>
</protein>
<feature type="repeat" description="TPR" evidence="3">
    <location>
        <begin position="57"/>
        <end position="90"/>
    </location>
</feature>
<keyword evidence="1" id="KW-0677">Repeat</keyword>
<keyword evidence="6" id="KW-1185">Reference proteome</keyword>
<accession>A0ABX7LNP6</accession>
<dbReference type="InterPro" id="IPR011990">
    <property type="entry name" value="TPR-like_helical_dom_sf"/>
</dbReference>
<dbReference type="NCBIfam" id="TIGR04390">
    <property type="entry name" value="OMP_YaiO_dom"/>
    <property type="match status" value="1"/>
</dbReference>
<feature type="signal peptide" evidence="4">
    <location>
        <begin position="1"/>
        <end position="21"/>
    </location>
</feature>
<proteinExistence type="predicted"/>
<dbReference type="RefSeq" id="WP_205681944.1">
    <property type="nucleotide sequence ID" value="NZ_CP070968.1"/>
</dbReference>